<dbReference type="Proteomes" id="UP000079169">
    <property type="component" value="Unplaced"/>
</dbReference>
<dbReference type="RefSeq" id="XP_026680634.1">
    <property type="nucleotide sequence ID" value="XM_026824833.1"/>
</dbReference>
<dbReference type="KEGG" id="dci:103510878"/>
<dbReference type="InterPro" id="IPR010255">
    <property type="entry name" value="Haem_peroxidase_sf"/>
</dbReference>
<dbReference type="SUPFAM" id="SSF48113">
    <property type="entry name" value="Heme-dependent peroxidases"/>
    <property type="match status" value="1"/>
</dbReference>
<dbReference type="PaxDb" id="121845-A0A3Q0IWL8"/>
<keyword evidence="1" id="KW-0560">Oxidoreductase</keyword>
<proteinExistence type="predicted"/>
<protein>
    <submittedName>
        <fullName evidence="3">Peroxidase-like protein 3</fullName>
    </submittedName>
</protein>
<dbReference type="Pfam" id="PF03098">
    <property type="entry name" value="An_peroxidase"/>
    <property type="match status" value="1"/>
</dbReference>
<dbReference type="PANTHER" id="PTHR11475:SF114">
    <property type="entry name" value="PEROXIDASE-LIKE PROTEIN"/>
    <property type="match status" value="1"/>
</dbReference>
<dbReference type="InterPro" id="IPR037120">
    <property type="entry name" value="Haem_peroxidase_sf_animal"/>
</dbReference>
<dbReference type="GeneID" id="103510878"/>
<dbReference type="PROSITE" id="PS50292">
    <property type="entry name" value="PEROXIDASE_3"/>
    <property type="match status" value="1"/>
</dbReference>
<evidence type="ECO:0000313" key="2">
    <source>
        <dbReference type="Proteomes" id="UP000079169"/>
    </source>
</evidence>
<gene>
    <name evidence="3" type="primary">LOC103510878</name>
</gene>
<dbReference type="STRING" id="121845.A0A3Q0IWL8"/>
<dbReference type="GO" id="GO:0004601">
    <property type="term" value="F:peroxidase activity"/>
    <property type="evidence" value="ECO:0007669"/>
    <property type="project" value="UniProtKB-KW"/>
</dbReference>
<dbReference type="AlphaFoldDB" id="A0A3Q0IWL8"/>
<dbReference type="PANTHER" id="PTHR11475">
    <property type="entry name" value="OXIDASE/PEROXIDASE"/>
    <property type="match status" value="1"/>
</dbReference>
<reference evidence="3" key="1">
    <citation type="submission" date="2025-08" db="UniProtKB">
        <authorList>
            <consortium name="RefSeq"/>
        </authorList>
    </citation>
    <scope>IDENTIFICATION</scope>
</reference>
<evidence type="ECO:0000256" key="1">
    <source>
        <dbReference type="ARBA" id="ARBA00022559"/>
    </source>
</evidence>
<evidence type="ECO:0000313" key="3">
    <source>
        <dbReference type="RefSeq" id="XP_026680634.1"/>
    </source>
</evidence>
<keyword evidence="2" id="KW-1185">Reference proteome</keyword>
<organism evidence="2 3">
    <name type="scientific">Diaphorina citri</name>
    <name type="common">Asian citrus psyllid</name>
    <dbReference type="NCBI Taxonomy" id="121845"/>
    <lineage>
        <taxon>Eukaryota</taxon>
        <taxon>Metazoa</taxon>
        <taxon>Ecdysozoa</taxon>
        <taxon>Arthropoda</taxon>
        <taxon>Hexapoda</taxon>
        <taxon>Insecta</taxon>
        <taxon>Pterygota</taxon>
        <taxon>Neoptera</taxon>
        <taxon>Paraneoptera</taxon>
        <taxon>Hemiptera</taxon>
        <taxon>Sternorrhyncha</taxon>
        <taxon>Psylloidea</taxon>
        <taxon>Psyllidae</taxon>
        <taxon>Diaphorininae</taxon>
        <taxon>Diaphorina</taxon>
    </lineage>
</organism>
<keyword evidence="1" id="KW-0575">Peroxidase</keyword>
<name>A0A3Q0IWL8_DIACI</name>
<dbReference type="GO" id="GO:0020037">
    <property type="term" value="F:heme binding"/>
    <property type="evidence" value="ECO:0007669"/>
    <property type="project" value="InterPro"/>
</dbReference>
<dbReference type="InterPro" id="IPR019791">
    <property type="entry name" value="Haem_peroxidase_animal"/>
</dbReference>
<accession>A0A3Q0IWL8</accession>
<dbReference type="GO" id="GO:0006979">
    <property type="term" value="P:response to oxidative stress"/>
    <property type="evidence" value="ECO:0007669"/>
    <property type="project" value="InterPro"/>
</dbReference>
<dbReference type="Gene3D" id="1.10.640.10">
    <property type="entry name" value="Haem peroxidase domain superfamily, animal type"/>
    <property type="match status" value="1"/>
</dbReference>
<sequence length="159" mass="18455">MKVDSPKLTTTLIYIINNKLKTNHPPFQYDPHGDDLTAIGIQRQRDYGMPGYNEFRKYAGLKPVKSFEELSDVIGPENIHLLKLGYKHVDDIDLFVGGYLENPLHDSLFGPTFTYVIADQFYRWKFGDRFWFSVLGKPWSFTEGNNNYVVIYYNADLGM</sequence>